<keyword evidence="3" id="KW-0732">Signal</keyword>
<evidence type="ECO:0000313" key="5">
    <source>
        <dbReference type="Proteomes" id="UP000199031"/>
    </source>
</evidence>
<dbReference type="Proteomes" id="UP000199031">
    <property type="component" value="Unassembled WGS sequence"/>
</dbReference>
<gene>
    <name evidence="4" type="ORF">SAMN05444277_11123</name>
</gene>
<dbReference type="Pfam" id="PF02065">
    <property type="entry name" value="Melibiase"/>
    <property type="match status" value="1"/>
</dbReference>
<dbReference type="RefSeq" id="WP_090660867.1">
    <property type="nucleotide sequence ID" value="NZ_FOXQ01000011.1"/>
</dbReference>
<sequence>MNKLLVTFLNCCIICIASAQTIITNQNLKIEVNDVLQTKVNATFNNAKPLINSFSSSEYIQTKYFTAKEFHLIKKERNTINDAAGNGVEWKFFGSDNINHIDKILSIKVYNNFPDAAYFNVQYINKSNKELPVIQWVNNEYNVLPSSDTTAFWSFQGSSHADRRDWVQKVNRGFYEKNFMGMNASDYGGGIPVIDLWRRDAGIAIGNTEAVAKLVSLPIDFDQYADAANMSVRYDYPEPEILKPNDTLNTFETFISVHQKDCFAALRNFSNFMQTKGIRAATAEPAAFEPIWCAWGYERDFTLKEILNTLPKVKELGFKWVGLDDGYQQAEGDWHTNKEHFPGGDAEMKAFVDSIHAQGMKAVLWWAPMAADPGSKVLKTHPDILLQQENGAPQYITWWDAYYMSPTDKAVIEETRNTVKMFMQDWGFDALKLDGQYMNACAPDYGDHNIDYPEQSFEKLPLLFKVIYETAKSIKPDAVIEFCPCGDVMNFYHMPYANQFVASDPTSSWQVRLKNKIYKALMPQTAYFGDHVELTDTKEDFASQIGIGAVPGTKFVYPATGVKSKDENLLTPEKEKLFEKWLNIYNEKMLSKGIFRGELYDIGYDDPETYCIQKGDTMYYSFYNADFNGEVELRGLAAGKKYSVYDYVNNNNLGIINGDNPKLKISFKKNLLIEVKEAK</sequence>
<evidence type="ECO:0000256" key="2">
    <source>
        <dbReference type="ARBA" id="ARBA00023295"/>
    </source>
</evidence>
<organism evidence="4 5">
    <name type="scientific">Parafilimonas terrae</name>
    <dbReference type="NCBI Taxonomy" id="1465490"/>
    <lineage>
        <taxon>Bacteria</taxon>
        <taxon>Pseudomonadati</taxon>
        <taxon>Bacteroidota</taxon>
        <taxon>Chitinophagia</taxon>
        <taxon>Chitinophagales</taxon>
        <taxon>Chitinophagaceae</taxon>
        <taxon>Parafilimonas</taxon>
    </lineage>
</organism>
<evidence type="ECO:0000256" key="3">
    <source>
        <dbReference type="SAM" id="SignalP"/>
    </source>
</evidence>
<dbReference type="EMBL" id="FOXQ01000011">
    <property type="protein sequence ID" value="SFQ40451.1"/>
    <property type="molecule type" value="Genomic_DNA"/>
</dbReference>
<dbReference type="GO" id="GO:0016052">
    <property type="term" value="P:carbohydrate catabolic process"/>
    <property type="evidence" value="ECO:0007669"/>
    <property type="project" value="InterPro"/>
</dbReference>
<dbReference type="STRING" id="1465490.SAMN05444277_11123"/>
<proteinExistence type="predicted"/>
<reference evidence="4 5" key="1">
    <citation type="submission" date="2016-10" db="EMBL/GenBank/DDBJ databases">
        <authorList>
            <person name="de Groot N.N."/>
        </authorList>
    </citation>
    <scope>NUCLEOTIDE SEQUENCE [LARGE SCALE GENOMIC DNA]</scope>
    <source>
        <strain evidence="4 5">DSM 28286</strain>
    </source>
</reference>
<dbReference type="PANTHER" id="PTHR43053:SF3">
    <property type="entry name" value="ALPHA-GALACTOSIDASE C-RELATED"/>
    <property type="match status" value="1"/>
</dbReference>
<keyword evidence="2" id="KW-0326">Glycosidase</keyword>
<dbReference type="InterPro" id="IPR013785">
    <property type="entry name" value="Aldolase_TIM"/>
</dbReference>
<evidence type="ECO:0000256" key="1">
    <source>
        <dbReference type="ARBA" id="ARBA00022801"/>
    </source>
</evidence>
<evidence type="ECO:0000313" key="4">
    <source>
        <dbReference type="EMBL" id="SFQ40451.1"/>
    </source>
</evidence>
<dbReference type="InterPro" id="IPR050985">
    <property type="entry name" value="Alpha-glycosidase_related"/>
</dbReference>
<name>A0A1I5Y889_9BACT</name>
<feature type="chain" id="PRO_5011762631" evidence="3">
    <location>
        <begin position="20"/>
        <end position="679"/>
    </location>
</feature>
<dbReference type="GO" id="GO:0004557">
    <property type="term" value="F:alpha-galactosidase activity"/>
    <property type="evidence" value="ECO:0007669"/>
    <property type="project" value="InterPro"/>
</dbReference>
<accession>A0A1I5Y889</accession>
<feature type="signal peptide" evidence="3">
    <location>
        <begin position="1"/>
        <end position="19"/>
    </location>
</feature>
<keyword evidence="1" id="KW-0378">Hydrolase</keyword>
<dbReference type="Gene3D" id="3.20.20.70">
    <property type="entry name" value="Aldolase class I"/>
    <property type="match status" value="1"/>
</dbReference>
<dbReference type="CDD" id="cd14791">
    <property type="entry name" value="GH36"/>
    <property type="match status" value="1"/>
</dbReference>
<dbReference type="SUPFAM" id="SSF51445">
    <property type="entry name" value="(Trans)glycosidases"/>
    <property type="match status" value="1"/>
</dbReference>
<keyword evidence="5" id="KW-1185">Reference proteome</keyword>
<dbReference type="InterPro" id="IPR017853">
    <property type="entry name" value="GH"/>
</dbReference>
<protein>
    <submittedName>
        <fullName evidence="4">Alpha-galactosidase</fullName>
    </submittedName>
</protein>
<dbReference type="InterPro" id="IPR002252">
    <property type="entry name" value="Glyco_hydro_36"/>
</dbReference>
<dbReference type="PANTHER" id="PTHR43053">
    <property type="entry name" value="GLYCOSIDASE FAMILY 31"/>
    <property type="match status" value="1"/>
</dbReference>
<dbReference type="OrthoDB" id="9758822at2"/>
<dbReference type="AlphaFoldDB" id="A0A1I5Y889"/>